<feature type="compositionally biased region" description="Pro residues" evidence="1">
    <location>
        <begin position="43"/>
        <end position="85"/>
    </location>
</feature>
<feature type="domain" description="DUF8017" evidence="3">
    <location>
        <begin position="176"/>
        <end position="372"/>
    </location>
</feature>
<keyword evidence="2" id="KW-1133">Transmembrane helix</keyword>
<dbReference type="Pfam" id="PF26056">
    <property type="entry name" value="DUF8017"/>
    <property type="match status" value="1"/>
</dbReference>
<accession>A0ABT5ZW77</accession>
<feature type="compositionally biased region" description="Polar residues" evidence="1">
    <location>
        <begin position="163"/>
        <end position="174"/>
    </location>
</feature>
<feature type="region of interest" description="Disordered" evidence="1">
    <location>
        <begin position="140"/>
        <end position="174"/>
    </location>
</feature>
<feature type="compositionally biased region" description="Pro residues" evidence="1">
    <location>
        <begin position="95"/>
        <end position="107"/>
    </location>
</feature>
<evidence type="ECO:0000256" key="1">
    <source>
        <dbReference type="SAM" id="MobiDB-lite"/>
    </source>
</evidence>
<feature type="compositionally biased region" description="Low complexity" evidence="1">
    <location>
        <begin position="10"/>
        <end position="21"/>
    </location>
</feature>
<dbReference type="Proteomes" id="UP001216579">
    <property type="component" value="Unassembled WGS sequence"/>
</dbReference>
<keyword evidence="2" id="KW-0472">Membrane</keyword>
<organism evidence="4 5">
    <name type="scientific">Streptomyces silvisoli</name>
    <dbReference type="NCBI Taxonomy" id="3034235"/>
    <lineage>
        <taxon>Bacteria</taxon>
        <taxon>Bacillati</taxon>
        <taxon>Actinomycetota</taxon>
        <taxon>Actinomycetes</taxon>
        <taxon>Kitasatosporales</taxon>
        <taxon>Streptomycetaceae</taxon>
        <taxon>Streptomyces</taxon>
    </lineage>
</organism>
<dbReference type="RefSeq" id="WP_276096899.1">
    <property type="nucleotide sequence ID" value="NZ_JARJBC010000035.1"/>
</dbReference>
<reference evidence="4 5" key="1">
    <citation type="submission" date="2023-03" db="EMBL/GenBank/DDBJ databases">
        <title>Draft genome sequence of Streptomyces sp. RB6PN23 isolated from peat swamp forest in Thailand.</title>
        <authorList>
            <person name="Klaysubun C."/>
            <person name="Duangmal K."/>
        </authorList>
    </citation>
    <scope>NUCLEOTIDE SEQUENCE [LARGE SCALE GENOMIC DNA]</scope>
    <source>
        <strain evidence="4 5">RB6PN23</strain>
    </source>
</reference>
<proteinExistence type="predicted"/>
<gene>
    <name evidence="4" type="ORF">P3G67_33695</name>
</gene>
<evidence type="ECO:0000256" key="2">
    <source>
        <dbReference type="SAM" id="Phobius"/>
    </source>
</evidence>
<dbReference type="PRINTS" id="PR01217">
    <property type="entry name" value="PRICHEXTENSN"/>
</dbReference>
<protein>
    <recommendedName>
        <fullName evidence="3">DUF8017 domain-containing protein</fullName>
    </recommendedName>
</protein>
<dbReference type="EMBL" id="JARJBC010000035">
    <property type="protein sequence ID" value="MDF3294080.1"/>
    <property type="molecule type" value="Genomic_DNA"/>
</dbReference>
<feature type="transmembrane region" description="Helical" evidence="2">
    <location>
        <begin position="116"/>
        <end position="137"/>
    </location>
</feature>
<feature type="region of interest" description="Disordered" evidence="1">
    <location>
        <begin position="1"/>
        <end position="110"/>
    </location>
</feature>
<keyword evidence="2" id="KW-0812">Transmembrane</keyword>
<evidence type="ECO:0000259" key="3">
    <source>
        <dbReference type="Pfam" id="PF26056"/>
    </source>
</evidence>
<name>A0ABT5ZW77_9ACTN</name>
<dbReference type="InterPro" id="IPR058330">
    <property type="entry name" value="DUF8017"/>
</dbReference>
<sequence>MSWPQNPHDSQQSQQQSQQQPQQPPQGFGPAPAWTPTGELPKIQPPGWPGPPAPAAHPAPQPQAQPPYGQPAQPPQGPPPMPPAGFPQHAAAPQGQPPFTPPEPEPQQPARNRRTLLTVAGAVVALAVIGGGVAFAMRGGGSKPQGSKPPAAAATRTAPSPTEQGPNSTGNSQAAKPVIAGWQTQTWQRHGFTYDVPPASDQWSVDKPDLENAYTDQNGKPMLGMTGVSYYRQGGCASAGSQTGPIQAGKGQLATVGSQGNQGGTLQDSAKIAANNWLFGAYGGLDGHKPKVTVNQVTPWKHNGIDGYLATATATGIYRPSPCVPPTATARAIAMRLKDGTTGIWILYADQGVPNALTSAEIDKIMSTVRPANAN</sequence>
<comment type="caution">
    <text evidence="4">The sequence shown here is derived from an EMBL/GenBank/DDBJ whole genome shotgun (WGS) entry which is preliminary data.</text>
</comment>
<evidence type="ECO:0000313" key="4">
    <source>
        <dbReference type="EMBL" id="MDF3294080.1"/>
    </source>
</evidence>
<evidence type="ECO:0000313" key="5">
    <source>
        <dbReference type="Proteomes" id="UP001216579"/>
    </source>
</evidence>
<keyword evidence="5" id="KW-1185">Reference proteome</keyword>
<feature type="compositionally biased region" description="Low complexity" evidence="1">
    <location>
        <begin position="144"/>
        <end position="162"/>
    </location>
</feature>